<comment type="catalytic activity">
    <reaction evidence="12">
        <text>L-seryl-[protein] + ATP = O-phospho-L-seryl-[protein] + ADP + H(+)</text>
        <dbReference type="Rhea" id="RHEA:17989"/>
        <dbReference type="Rhea" id="RHEA-COMP:9863"/>
        <dbReference type="Rhea" id="RHEA-COMP:11604"/>
        <dbReference type="ChEBI" id="CHEBI:15378"/>
        <dbReference type="ChEBI" id="CHEBI:29999"/>
        <dbReference type="ChEBI" id="CHEBI:30616"/>
        <dbReference type="ChEBI" id="CHEBI:83421"/>
        <dbReference type="ChEBI" id="CHEBI:456216"/>
        <dbReference type="EC" id="2.7.11.1"/>
    </reaction>
</comment>
<dbReference type="InterPro" id="IPR036457">
    <property type="entry name" value="PPM-type-like_dom_sf"/>
</dbReference>
<evidence type="ECO:0000259" key="15">
    <source>
        <dbReference type="PROSITE" id="PS50011"/>
    </source>
</evidence>
<evidence type="ECO:0000256" key="2">
    <source>
        <dbReference type="ARBA" id="ARBA00022527"/>
    </source>
</evidence>
<keyword evidence="6 13" id="KW-0547">Nucleotide-binding</keyword>
<keyword evidence="3" id="KW-0597">Phosphoprotein</keyword>
<evidence type="ECO:0000256" key="5">
    <source>
        <dbReference type="ARBA" id="ARBA00022723"/>
    </source>
</evidence>
<gene>
    <name evidence="17" type="ORF">SmJEL517_g05602</name>
</gene>
<dbReference type="EC" id="2.7.11.1" evidence="1"/>
<dbReference type="InterPro" id="IPR000222">
    <property type="entry name" value="PP2C_BS"/>
</dbReference>
<reference evidence="17 18" key="1">
    <citation type="journal article" date="2019" name="Sci. Rep.">
        <title>Comparative genomics of chytrid fungi reveal insights into the obligate biotrophic and pathogenic lifestyle of Synchytrium endobioticum.</title>
        <authorList>
            <person name="van de Vossenberg B.T.L.H."/>
            <person name="Warris S."/>
            <person name="Nguyen H.D.T."/>
            <person name="van Gent-Pelzer M.P.E."/>
            <person name="Joly D.L."/>
            <person name="van de Geest H.C."/>
            <person name="Bonants P.J.M."/>
            <person name="Smith D.S."/>
            <person name="Levesque C.A."/>
            <person name="van der Lee T.A.J."/>
        </authorList>
    </citation>
    <scope>NUCLEOTIDE SEQUENCE [LARGE SCALE GENOMIC DNA]</scope>
    <source>
        <strain evidence="17 18">JEL517</strain>
    </source>
</reference>
<organism evidence="17 18">
    <name type="scientific">Synchytrium microbalum</name>
    <dbReference type="NCBI Taxonomy" id="1806994"/>
    <lineage>
        <taxon>Eukaryota</taxon>
        <taxon>Fungi</taxon>
        <taxon>Fungi incertae sedis</taxon>
        <taxon>Chytridiomycota</taxon>
        <taxon>Chytridiomycota incertae sedis</taxon>
        <taxon>Chytridiomycetes</taxon>
        <taxon>Synchytriales</taxon>
        <taxon>Synchytriaceae</taxon>
        <taxon>Synchytrium</taxon>
    </lineage>
</organism>
<dbReference type="Pfam" id="PF00069">
    <property type="entry name" value="Pkinase"/>
    <property type="match status" value="1"/>
</dbReference>
<dbReference type="PROSITE" id="PS00107">
    <property type="entry name" value="PROTEIN_KINASE_ATP"/>
    <property type="match status" value="1"/>
</dbReference>
<evidence type="ECO:0000313" key="17">
    <source>
        <dbReference type="EMBL" id="TPX30960.1"/>
    </source>
</evidence>
<dbReference type="CDD" id="cd00143">
    <property type="entry name" value="PP2Cc"/>
    <property type="match status" value="1"/>
</dbReference>
<dbReference type="GO" id="GO:0004674">
    <property type="term" value="F:protein serine/threonine kinase activity"/>
    <property type="evidence" value="ECO:0007669"/>
    <property type="project" value="UniProtKB-KW"/>
</dbReference>
<protein>
    <recommendedName>
        <fullName evidence="1">non-specific serine/threonine protein kinase</fullName>
        <ecNumber evidence="1">2.7.11.1</ecNumber>
    </recommendedName>
</protein>
<keyword evidence="8 14" id="KW-0378">Hydrolase</keyword>
<dbReference type="GO" id="GO:0004721">
    <property type="term" value="F:phosphoprotein phosphatase activity"/>
    <property type="evidence" value="ECO:0007669"/>
    <property type="project" value="UniProtKB-KW"/>
</dbReference>
<dbReference type="SUPFAM" id="SSF81606">
    <property type="entry name" value="PP2C-like"/>
    <property type="match status" value="1"/>
</dbReference>
<dbReference type="FunFam" id="3.30.200.20:FF:000109">
    <property type="entry name" value="Non-specific serine/threonine protein kinase"/>
    <property type="match status" value="1"/>
</dbReference>
<dbReference type="CDD" id="cd05600">
    <property type="entry name" value="STKc_Sid2p_like"/>
    <property type="match status" value="1"/>
</dbReference>
<dbReference type="PANTHER" id="PTHR24356">
    <property type="entry name" value="SERINE/THREONINE-PROTEIN KINASE"/>
    <property type="match status" value="1"/>
</dbReference>
<keyword evidence="10 14" id="KW-0904">Protein phosphatase</keyword>
<evidence type="ECO:0000256" key="7">
    <source>
        <dbReference type="ARBA" id="ARBA00022777"/>
    </source>
</evidence>
<dbReference type="GO" id="GO:0005524">
    <property type="term" value="F:ATP binding"/>
    <property type="evidence" value="ECO:0007669"/>
    <property type="project" value="UniProtKB-UniRule"/>
</dbReference>
<dbReference type="OrthoDB" id="18472at2759"/>
<proteinExistence type="inferred from homology"/>
<dbReference type="FunFam" id="1.10.510.10:FF:000024">
    <property type="entry name" value="Probable serine/threonine-protein kinase cot-1"/>
    <property type="match status" value="1"/>
</dbReference>
<dbReference type="Proteomes" id="UP000319731">
    <property type="component" value="Unassembled WGS sequence"/>
</dbReference>
<dbReference type="InterPro" id="IPR000961">
    <property type="entry name" value="AGC-kinase_C"/>
</dbReference>
<comment type="similarity">
    <text evidence="14">Belongs to the PP2C family.</text>
</comment>
<feature type="domain" description="PPM-type phosphatase" evidence="16">
    <location>
        <begin position="597"/>
        <end position="854"/>
    </location>
</feature>
<evidence type="ECO:0000256" key="12">
    <source>
        <dbReference type="ARBA" id="ARBA00048679"/>
    </source>
</evidence>
<keyword evidence="2" id="KW-0723">Serine/threonine-protein kinase</keyword>
<dbReference type="InterPro" id="IPR011009">
    <property type="entry name" value="Kinase-like_dom_sf"/>
</dbReference>
<feature type="domain" description="Protein kinase" evidence="15">
    <location>
        <begin position="196"/>
        <end position="497"/>
    </location>
</feature>
<evidence type="ECO:0000256" key="4">
    <source>
        <dbReference type="ARBA" id="ARBA00022679"/>
    </source>
</evidence>
<dbReference type="STRING" id="1806994.A0A507BKE7"/>
<evidence type="ECO:0000256" key="10">
    <source>
        <dbReference type="ARBA" id="ARBA00022912"/>
    </source>
</evidence>
<evidence type="ECO:0000259" key="16">
    <source>
        <dbReference type="PROSITE" id="PS51746"/>
    </source>
</evidence>
<evidence type="ECO:0000256" key="1">
    <source>
        <dbReference type="ARBA" id="ARBA00012513"/>
    </source>
</evidence>
<keyword evidence="4" id="KW-0808">Transferase</keyword>
<dbReference type="InterPro" id="IPR008271">
    <property type="entry name" value="Ser/Thr_kinase_AS"/>
</dbReference>
<name>A0A507BKE7_9FUNG</name>
<dbReference type="InterPro" id="IPR000719">
    <property type="entry name" value="Prot_kinase_dom"/>
</dbReference>
<dbReference type="GO" id="GO:0007010">
    <property type="term" value="P:cytoskeleton organization"/>
    <property type="evidence" value="ECO:0007669"/>
    <property type="project" value="UniProtKB-ARBA"/>
</dbReference>
<dbReference type="Gene3D" id="3.30.200.20">
    <property type="entry name" value="Phosphorylase Kinase, domain 1"/>
    <property type="match status" value="1"/>
</dbReference>
<evidence type="ECO:0000256" key="8">
    <source>
        <dbReference type="ARBA" id="ARBA00022801"/>
    </source>
</evidence>
<dbReference type="SMART" id="SM00220">
    <property type="entry name" value="S_TKc"/>
    <property type="match status" value="1"/>
</dbReference>
<dbReference type="PROSITE" id="PS01032">
    <property type="entry name" value="PPM_1"/>
    <property type="match status" value="1"/>
</dbReference>
<feature type="binding site" evidence="13">
    <location>
        <position position="225"/>
    </location>
    <ligand>
        <name>ATP</name>
        <dbReference type="ChEBI" id="CHEBI:30616"/>
    </ligand>
</feature>
<dbReference type="SMART" id="SM00133">
    <property type="entry name" value="S_TK_X"/>
    <property type="match status" value="1"/>
</dbReference>
<dbReference type="SMART" id="SM00332">
    <property type="entry name" value="PP2Cc"/>
    <property type="match status" value="1"/>
</dbReference>
<dbReference type="GO" id="GO:0046872">
    <property type="term" value="F:metal ion binding"/>
    <property type="evidence" value="ECO:0007669"/>
    <property type="project" value="UniProtKB-KW"/>
</dbReference>
<dbReference type="GeneID" id="42006825"/>
<dbReference type="PROSITE" id="PS50011">
    <property type="entry name" value="PROTEIN_KINASE_DOM"/>
    <property type="match status" value="1"/>
</dbReference>
<evidence type="ECO:0000256" key="11">
    <source>
        <dbReference type="ARBA" id="ARBA00047899"/>
    </source>
</evidence>
<dbReference type="GO" id="GO:0005816">
    <property type="term" value="C:spindle pole body"/>
    <property type="evidence" value="ECO:0007669"/>
    <property type="project" value="TreeGrafter"/>
</dbReference>
<dbReference type="GO" id="GO:0035556">
    <property type="term" value="P:intracellular signal transduction"/>
    <property type="evidence" value="ECO:0007669"/>
    <property type="project" value="TreeGrafter"/>
</dbReference>
<dbReference type="InterPro" id="IPR050236">
    <property type="entry name" value="Ser_Thr_kinase_AGC"/>
</dbReference>
<sequence>MPNPPMHNRNTSAATFICDPIHDIDDLLASVNIHPTPQSPSSAIISPSASPTQLSSGLKSLRVAGRVRGDLTAEVEHWSKQSGGGDSLLIPPPPPLSLHPDAGVALAAEQPTVARDVVVSEETLRKCRNTEIYFLDYYFDLFTYLHQRKQRTRDFRDQLAQRHLSEEQCQAELNSFQTRETSTLRQRRTRTKVSHFNVIAQVGQGGYGQVFLARKKETGDICALKKMSKKLLQKMGEVEHIKTEREILTQTDTPWLVKLLYAFQDINFVYLAMEFVPGGDLRTLLNNSGVLKEDFARFYVAEMFVAVAELHRLGFIHRDLKPENFLIDAGGHIKLTDFGLSRGTLSPERMQSLRTKLQRVKDTNLVYRSVKERRDIFKSVRREDMRAFSLVGSPDYMAPEVLSTNNSRGYTMSVDYWSIGCILFECLAGYPPFTAPTTDDVWVNVFHWKKVLERPVYAGVDEEFNLSNEAWDLITHLVAAPEDRYSSLGLVQSHPFFNSPNPKFGKQVDFSLLRTDNGMAPPFVPQLASETDVGYFDNFDSETDMALYREVRERAAELEREAGVDASERVRPKIQISKPRATQDDRTDSRVMRHDAYAGASSDLGRRATNQDEHLEAEDVYDGEKAHIFGVFDGHGEQRRWQMLQALFIAARDITPTTALLSNMTLDAYMSGTTASVVVETTTRVVVAGVGDSRVVIGKRGREVGTWVGEQVTVDHTCQSSEELSRVLKCGARVEKLRIGDEEAGPLRLFKNSLPYPGLVITRSLGDSVATKIGVLCEPDVTVRDIDPNNDVFIILASDGVWDALSIQQSVDIVGPFLENGSAQEASIALTQASLTALDEDQLDDNITNIIVFL</sequence>
<dbReference type="Pfam" id="PF00481">
    <property type="entry name" value="PP2C"/>
    <property type="match status" value="1"/>
</dbReference>
<evidence type="ECO:0000256" key="9">
    <source>
        <dbReference type="ARBA" id="ARBA00022840"/>
    </source>
</evidence>
<dbReference type="InterPro" id="IPR017441">
    <property type="entry name" value="Protein_kinase_ATP_BS"/>
</dbReference>
<comment type="catalytic activity">
    <reaction evidence="11">
        <text>L-threonyl-[protein] + ATP = O-phospho-L-threonyl-[protein] + ADP + H(+)</text>
        <dbReference type="Rhea" id="RHEA:46608"/>
        <dbReference type="Rhea" id="RHEA-COMP:11060"/>
        <dbReference type="Rhea" id="RHEA-COMP:11605"/>
        <dbReference type="ChEBI" id="CHEBI:15378"/>
        <dbReference type="ChEBI" id="CHEBI:30013"/>
        <dbReference type="ChEBI" id="CHEBI:30616"/>
        <dbReference type="ChEBI" id="CHEBI:61977"/>
        <dbReference type="ChEBI" id="CHEBI:456216"/>
        <dbReference type="EC" id="2.7.11.1"/>
    </reaction>
</comment>
<dbReference type="PANTHER" id="PTHR24356:SF417">
    <property type="entry name" value="CELL CYCLE PROTEIN KINASE DBF2-RELATED"/>
    <property type="match status" value="1"/>
</dbReference>
<dbReference type="RefSeq" id="XP_031022510.1">
    <property type="nucleotide sequence ID" value="XM_031171528.1"/>
</dbReference>
<dbReference type="PROSITE" id="PS51746">
    <property type="entry name" value="PPM_2"/>
    <property type="match status" value="1"/>
</dbReference>
<evidence type="ECO:0000313" key="18">
    <source>
        <dbReference type="Proteomes" id="UP000319731"/>
    </source>
</evidence>
<dbReference type="SUPFAM" id="SSF56112">
    <property type="entry name" value="Protein kinase-like (PK-like)"/>
    <property type="match status" value="1"/>
</dbReference>
<dbReference type="Gene3D" id="1.10.510.10">
    <property type="entry name" value="Transferase(Phosphotransferase) domain 1"/>
    <property type="match status" value="1"/>
</dbReference>
<evidence type="ECO:0000256" key="14">
    <source>
        <dbReference type="RuleBase" id="RU003465"/>
    </source>
</evidence>
<dbReference type="EMBL" id="QEAO01000053">
    <property type="protein sequence ID" value="TPX30960.1"/>
    <property type="molecule type" value="Genomic_DNA"/>
</dbReference>
<keyword evidence="18" id="KW-1185">Reference proteome</keyword>
<evidence type="ECO:0000256" key="13">
    <source>
        <dbReference type="PROSITE-ProRule" id="PRU10141"/>
    </source>
</evidence>
<evidence type="ECO:0000256" key="3">
    <source>
        <dbReference type="ARBA" id="ARBA00022553"/>
    </source>
</evidence>
<dbReference type="AlphaFoldDB" id="A0A507BKE7"/>
<dbReference type="Gene3D" id="3.60.40.10">
    <property type="entry name" value="PPM-type phosphatase domain"/>
    <property type="match status" value="1"/>
</dbReference>
<dbReference type="InterPro" id="IPR001932">
    <property type="entry name" value="PPM-type_phosphatase-like_dom"/>
</dbReference>
<keyword evidence="7" id="KW-0418">Kinase</keyword>
<evidence type="ECO:0000256" key="6">
    <source>
        <dbReference type="ARBA" id="ARBA00022741"/>
    </source>
</evidence>
<keyword evidence="5" id="KW-0479">Metal-binding</keyword>
<accession>A0A507BKE7</accession>
<keyword evidence="9 13" id="KW-0067">ATP-binding</keyword>
<dbReference type="PROSITE" id="PS00108">
    <property type="entry name" value="PROTEIN_KINASE_ST"/>
    <property type="match status" value="1"/>
</dbReference>
<comment type="caution">
    <text evidence="17">The sequence shown here is derived from an EMBL/GenBank/DDBJ whole genome shotgun (WGS) entry which is preliminary data.</text>
</comment>